<dbReference type="SUPFAM" id="SSF55920">
    <property type="entry name" value="Creatinase/aminopeptidase"/>
    <property type="match status" value="1"/>
</dbReference>
<name>A0A1M5RSA6_9BACT</name>
<evidence type="ECO:0000259" key="4">
    <source>
        <dbReference type="Pfam" id="PF00557"/>
    </source>
</evidence>
<dbReference type="STRING" id="1123380.SAMN02745199_0596"/>
<dbReference type="Gene3D" id="3.40.350.10">
    <property type="entry name" value="Creatinase/prolidase N-terminal domain"/>
    <property type="match status" value="1"/>
</dbReference>
<keyword evidence="6" id="KW-0645">Protease</keyword>
<evidence type="ECO:0000259" key="5">
    <source>
        <dbReference type="Pfam" id="PF01321"/>
    </source>
</evidence>
<dbReference type="SUPFAM" id="SSF53092">
    <property type="entry name" value="Creatinase/prolidase N-terminal domain"/>
    <property type="match status" value="1"/>
</dbReference>
<dbReference type="Pfam" id="PF01321">
    <property type="entry name" value="Creatinase_N"/>
    <property type="match status" value="1"/>
</dbReference>
<dbReference type="InterPro" id="IPR000994">
    <property type="entry name" value="Pept_M24"/>
</dbReference>
<gene>
    <name evidence="6" type="ORF">SAMN02745199_0596</name>
</gene>
<dbReference type="AlphaFoldDB" id="A0A1M5RSA6"/>
<accession>A0A1M5RSA6</accession>
<dbReference type="InterPro" id="IPR036005">
    <property type="entry name" value="Creatinase/aminopeptidase-like"/>
</dbReference>
<dbReference type="Proteomes" id="UP000242592">
    <property type="component" value="Unassembled WGS sequence"/>
</dbReference>
<dbReference type="InterPro" id="IPR029149">
    <property type="entry name" value="Creatin/AminoP/Spt16_N"/>
</dbReference>
<dbReference type="PANTHER" id="PTHR46112:SF3">
    <property type="entry name" value="AMINOPEPTIDASE YPDF"/>
    <property type="match status" value="1"/>
</dbReference>
<dbReference type="CDD" id="cd01092">
    <property type="entry name" value="APP-like"/>
    <property type="match status" value="1"/>
</dbReference>
<dbReference type="InterPro" id="IPR001131">
    <property type="entry name" value="Peptidase_M24B_aminopep-P_CS"/>
</dbReference>
<keyword evidence="1 3" id="KW-0479">Metal-binding</keyword>
<dbReference type="Gene3D" id="3.90.230.10">
    <property type="entry name" value="Creatinase/methionine aminopeptidase superfamily"/>
    <property type="match status" value="1"/>
</dbReference>
<feature type="domain" description="Creatinase N-terminal" evidence="5">
    <location>
        <begin position="2"/>
        <end position="130"/>
    </location>
</feature>
<feature type="domain" description="Peptidase M24" evidence="4">
    <location>
        <begin position="137"/>
        <end position="340"/>
    </location>
</feature>
<dbReference type="EMBL" id="FQXN01000002">
    <property type="protein sequence ID" value="SHH29222.1"/>
    <property type="molecule type" value="Genomic_DNA"/>
</dbReference>
<dbReference type="InterPro" id="IPR050659">
    <property type="entry name" value="Peptidase_M24B"/>
</dbReference>
<dbReference type="RefSeq" id="WP_073072012.1">
    <property type="nucleotide sequence ID" value="NZ_FQXN01000002.1"/>
</dbReference>
<organism evidence="6 7">
    <name type="scientific">Thermosipho atlanticus DSM 15807</name>
    <dbReference type="NCBI Taxonomy" id="1123380"/>
    <lineage>
        <taxon>Bacteria</taxon>
        <taxon>Thermotogati</taxon>
        <taxon>Thermotogota</taxon>
        <taxon>Thermotogae</taxon>
        <taxon>Thermotogales</taxon>
        <taxon>Fervidobacteriaceae</taxon>
        <taxon>Thermosipho</taxon>
    </lineage>
</organism>
<reference evidence="7" key="1">
    <citation type="submission" date="2016-11" db="EMBL/GenBank/DDBJ databases">
        <authorList>
            <person name="Varghese N."/>
            <person name="Submissions S."/>
        </authorList>
    </citation>
    <scope>NUCLEOTIDE SEQUENCE [LARGE SCALE GENOMIC DNA]</scope>
    <source>
        <strain evidence="7">DSM 15807</strain>
    </source>
</reference>
<protein>
    <submittedName>
        <fullName evidence="6">Xaa-Pro aminopeptidase</fullName>
    </submittedName>
</protein>
<dbReference type="FunFam" id="3.90.230.10:FF:000014">
    <property type="entry name" value="Aminopeptidase P family protein"/>
    <property type="match status" value="1"/>
</dbReference>
<dbReference type="Pfam" id="PF00557">
    <property type="entry name" value="Peptidase_M24"/>
    <property type="match status" value="1"/>
</dbReference>
<dbReference type="GO" id="GO:0004177">
    <property type="term" value="F:aminopeptidase activity"/>
    <property type="evidence" value="ECO:0007669"/>
    <property type="project" value="UniProtKB-KW"/>
</dbReference>
<keyword evidence="2" id="KW-0378">Hydrolase</keyword>
<evidence type="ECO:0000313" key="6">
    <source>
        <dbReference type="EMBL" id="SHH29222.1"/>
    </source>
</evidence>
<evidence type="ECO:0000313" key="7">
    <source>
        <dbReference type="Proteomes" id="UP000242592"/>
    </source>
</evidence>
<dbReference type="PROSITE" id="PS00491">
    <property type="entry name" value="PROLINE_PEPTIDASE"/>
    <property type="match status" value="1"/>
</dbReference>
<sequence>MEKLNNLLNEKNIDALLVINIENSNNATTRFISGFSGSFSVVLFTKDRRIIITDSRYWEQVKLETEFDLIKFQGSQKLINLVVETLRKLDVKSVGIEKSKISLALFESLKESLDINYVDVTNELLNLRAVKNEIEIEKIRKAIYIAEEAFKMTLEIIKPGITEKEVAAYLEYQMKLLGADKIAFETIVASGWRGALPHGIASEKKIEKGEPVVVDWGAIYKGYVSDLTRVFCIGEPDEKVKEIHKIVIEAQERAINGVKSGLTGATVDNMAREYIEKKGYGEYFGHSLGHGIGLEVHEEPRFGPTYKKVIPTNSVVTVEPGIYLPNEFGIRIEDDILVTDNGCEVLSSLPRNIFVI</sequence>
<dbReference type="InterPro" id="IPR000587">
    <property type="entry name" value="Creatinase_N"/>
</dbReference>
<dbReference type="GO" id="GO:0046872">
    <property type="term" value="F:metal ion binding"/>
    <property type="evidence" value="ECO:0007669"/>
    <property type="project" value="UniProtKB-KW"/>
</dbReference>
<evidence type="ECO:0000256" key="3">
    <source>
        <dbReference type="RuleBase" id="RU000590"/>
    </source>
</evidence>
<evidence type="ECO:0000256" key="2">
    <source>
        <dbReference type="ARBA" id="ARBA00022801"/>
    </source>
</evidence>
<dbReference type="OrthoDB" id="9806388at2"/>
<evidence type="ECO:0000256" key="1">
    <source>
        <dbReference type="ARBA" id="ARBA00022723"/>
    </source>
</evidence>
<comment type="similarity">
    <text evidence="3">Belongs to the peptidase M24B family.</text>
</comment>
<dbReference type="PANTHER" id="PTHR46112">
    <property type="entry name" value="AMINOPEPTIDASE"/>
    <property type="match status" value="1"/>
</dbReference>
<keyword evidence="7" id="KW-1185">Reference proteome</keyword>
<keyword evidence="6" id="KW-0031">Aminopeptidase</keyword>
<proteinExistence type="inferred from homology"/>